<evidence type="ECO:0000256" key="1">
    <source>
        <dbReference type="SAM" id="SignalP"/>
    </source>
</evidence>
<dbReference type="EMBL" id="JALNTZ010000007">
    <property type="protein sequence ID" value="KAJ3645709.1"/>
    <property type="molecule type" value="Genomic_DNA"/>
</dbReference>
<feature type="signal peptide" evidence="1">
    <location>
        <begin position="1"/>
        <end position="20"/>
    </location>
</feature>
<dbReference type="AlphaFoldDB" id="A0AA38HYJ0"/>
<evidence type="ECO:0000313" key="3">
    <source>
        <dbReference type="Proteomes" id="UP001168821"/>
    </source>
</evidence>
<name>A0AA38HYJ0_9CUCU</name>
<evidence type="ECO:0000313" key="2">
    <source>
        <dbReference type="EMBL" id="KAJ3645709.1"/>
    </source>
</evidence>
<accession>A0AA38HYJ0</accession>
<keyword evidence="1" id="KW-0732">Signal</keyword>
<dbReference type="Proteomes" id="UP001168821">
    <property type="component" value="Unassembled WGS sequence"/>
</dbReference>
<organism evidence="2 3">
    <name type="scientific">Zophobas morio</name>
    <dbReference type="NCBI Taxonomy" id="2755281"/>
    <lineage>
        <taxon>Eukaryota</taxon>
        <taxon>Metazoa</taxon>
        <taxon>Ecdysozoa</taxon>
        <taxon>Arthropoda</taxon>
        <taxon>Hexapoda</taxon>
        <taxon>Insecta</taxon>
        <taxon>Pterygota</taxon>
        <taxon>Neoptera</taxon>
        <taxon>Endopterygota</taxon>
        <taxon>Coleoptera</taxon>
        <taxon>Polyphaga</taxon>
        <taxon>Cucujiformia</taxon>
        <taxon>Tenebrionidae</taxon>
        <taxon>Zophobas</taxon>
    </lineage>
</organism>
<gene>
    <name evidence="2" type="ORF">Zmor_023348</name>
</gene>
<protein>
    <recommendedName>
        <fullName evidence="4">Protein sleepless</fullName>
    </recommendedName>
</protein>
<keyword evidence="3" id="KW-1185">Reference proteome</keyword>
<proteinExistence type="predicted"/>
<reference evidence="2" key="1">
    <citation type="journal article" date="2023" name="G3 (Bethesda)">
        <title>Whole genome assemblies of Zophobas morio and Tenebrio molitor.</title>
        <authorList>
            <person name="Kaur S."/>
            <person name="Stinson S.A."/>
            <person name="diCenzo G.C."/>
        </authorList>
    </citation>
    <scope>NUCLEOTIDE SEQUENCE</scope>
    <source>
        <strain evidence="2">QUZm001</strain>
    </source>
</reference>
<comment type="caution">
    <text evidence="2">The sequence shown here is derived from an EMBL/GenBank/DDBJ whole genome shotgun (WGS) entry which is preliminary data.</text>
</comment>
<sequence length="140" mass="15924">MVNYVILLIAFLSIQTFVNSATRCYGCSSAMNSQCTYVLNKEFPNHCSFEVDVKCALYTYKTNEDKEVIVRGCKNTTETCKHIEDMLTKEHKTISNCTMCSENLCNDVFSTSEGSKVDKLSSHNIYILLITFCVFLVTRH</sequence>
<feature type="chain" id="PRO_5041332338" description="Protein sleepless" evidence="1">
    <location>
        <begin position="21"/>
        <end position="140"/>
    </location>
</feature>
<evidence type="ECO:0008006" key="4">
    <source>
        <dbReference type="Google" id="ProtNLM"/>
    </source>
</evidence>